<gene>
    <name evidence="2" type="ORF">CKAH01_01414</name>
</gene>
<comment type="caution">
    <text evidence="2">The sequence shown here is derived from an EMBL/GenBank/DDBJ whole genome shotgun (WGS) entry which is preliminary data.</text>
</comment>
<feature type="compositionally biased region" description="Polar residues" evidence="1">
    <location>
        <begin position="99"/>
        <end position="110"/>
    </location>
</feature>
<evidence type="ECO:0000256" key="1">
    <source>
        <dbReference type="SAM" id="MobiDB-lite"/>
    </source>
</evidence>
<evidence type="ECO:0000313" key="2">
    <source>
        <dbReference type="EMBL" id="KAK2741987.1"/>
    </source>
</evidence>
<feature type="region of interest" description="Disordered" evidence="1">
    <location>
        <begin position="80"/>
        <end position="110"/>
    </location>
</feature>
<organism evidence="2 3">
    <name type="scientific">Colletotrichum kahawae</name>
    <name type="common">Coffee berry disease fungus</name>
    <dbReference type="NCBI Taxonomy" id="34407"/>
    <lineage>
        <taxon>Eukaryota</taxon>
        <taxon>Fungi</taxon>
        <taxon>Dikarya</taxon>
        <taxon>Ascomycota</taxon>
        <taxon>Pezizomycotina</taxon>
        <taxon>Sordariomycetes</taxon>
        <taxon>Hypocreomycetidae</taxon>
        <taxon>Glomerellales</taxon>
        <taxon>Glomerellaceae</taxon>
        <taxon>Colletotrichum</taxon>
        <taxon>Colletotrichum gloeosporioides species complex</taxon>
    </lineage>
</organism>
<dbReference type="Proteomes" id="UP001281614">
    <property type="component" value="Unassembled WGS sequence"/>
</dbReference>
<evidence type="ECO:0000313" key="3">
    <source>
        <dbReference type="Proteomes" id="UP001281614"/>
    </source>
</evidence>
<accession>A0AAD9Y5H3</accession>
<sequence length="110" mass="11728">MSSAGEFVLSRVLDWAAPEARMGEGSNGLDKDVTPSVAIDVVQLWWLVVSECKAQTQQKVKVSRVVGMSRGHRYDGPWQHSVSAFASPPPAASEGSDLTAASTASLQRSL</sequence>
<dbReference type="AlphaFoldDB" id="A0AAD9Y5H3"/>
<protein>
    <submittedName>
        <fullName evidence="2">Uncharacterized protein</fullName>
    </submittedName>
</protein>
<dbReference type="EMBL" id="VYYT01000333">
    <property type="protein sequence ID" value="KAK2741987.1"/>
    <property type="molecule type" value="Genomic_DNA"/>
</dbReference>
<name>A0AAD9Y5H3_COLKA</name>
<proteinExistence type="predicted"/>
<reference evidence="2" key="1">
    <citation type="submission" date="2023-02" db="EMBL/GenBank/DDBJ databases">
        <title>Colletotrichum kahawae CIFC_Que2 genome sequencing and assembly.</title>
        <authorList>
            <person name="Baroncelli R."/>
        </authorList>
    </citation>
    <scope>NUCLEOTIDE SEQUENCE</scope>
    <source>
        <strain evidence="2">CIFC_Que2</strain>
    </source>
</reference>
<keyword evidence="3" id="KW-1185">Reference proteome</keyword>